<keyword evidence="2" id="KW-0677">Repeat</keyword>
<feature type="compositionally biased region" description="Basic residues" evidence="3">
    <location>
        <begin position="471"/>
        <end position="485"/>
    </location>
</feature>
<dbReference type="PROSITE" id="PS51450">
    <property type="entry name" value="LRR"/>
    <property type="match status" value="1"/>
</dbReference>
<organism evidence="4 5">
    <name type="scientific">Pelagomonas calceolata</name>
    <dbReference type="NCBI Taxonomy" id="35677"/>
    <lineage>
        <taxon>Eukaryota</taxon>
        <taxon>Sar</taxon>
        <taxon>Stramenopiles</taxon>
        <taxon>Ochrophyta</taxon>
        <taxon>Pelagophyceae</taxon>
        <taxon>Pelagomonadales</taxon>
        <taxon>Pelagomonadaceae</taxon>
        <taxon>Pelagomonas</taxon>
    </lineage>
</organism>
<dbReference type="PANTHER" id="PTHR22708">
    <property type="entry name" value="LEUCINE-RICH REPEAT-CONTAINING PROTEIN 56"/>
    <property type="match status" value="1"/>
</dbReference>
<proteinExistence type="predicted"/>
<evidence type="ECO:0000256" key="2">
    <source>
        <dbReference type="ARBA" id="ARBA00022737"/>
    </source>
</evidence>
<evidence type="ECO:0000313" key="5">
    <source>
        <dbReference type="Proteomes" id="UP000789595"/>
    </source>
</evidence>
<name>A0A8J2SSY9_9STRA</name>
<comment type="caution">
    <text evidence="4">The sequence shown here is derived from an EMBL/GenBank/DDBJ whole genome shotgun (WGS) entry which is preliminary data.</text>
</comment>
<dbReference type="OrthoDB" id="201275at2759"/>
<feature type="region of interest" description="Disordered" evidence="3">
    <location>
        <begin position="1"/>
        <end position="65"/>
    </location>
</feature>
<keyword evidence="5" id="KW-1185">Reference proteome</keyword>
<dbReference type="Pfam" id="PF12799">
    <property type="entry name" value="LRR_4"/>
    <property type="match status" value="1"/>
</dbReference>
<dbReference type="InterPro" id="IPR040091">
    <property type="entry name" value="LRRC56"/>
</dbReference>
<gene>
    <name evidence="4" type="ORF">PECAL_6P11780</name>
</gene>
<feature type="region of interest" description="Disordered" evidence="3">
    <location>
        <begin position="369"/>
        <end position="548"/>
    </location>
</feature>
<evidence type="ECO:0000313" key="4">
    <source>
        <dbReference type="EMBL" id="CAH0379550.1"/>
    </source>
</evidence>
<feature type="compositionally biased region" description="Basic and acidic residues" evidence="3">
    <location>
        <begin position="269"/>
        <end position="278"/>
    </location>
</feature>
<protein>
    <submittedName>
        <fullName evidence="4">Uncharacterized protein</fullName>
    </submittedName>
</protein>
<keyword evidence="1" id="KW-0433">Leucine-rich repeat</keyword>
<dbReference type="SUPFAM" id="SSF52058">
    <property type="entry name" value="L domain-like"/>
    <property type="match status" value="1"/>
</dbReference>
<feature type="compositionally biased region" description="Basic and acidic residues" evidence="3">
    <location>
        <begin position="369"/>
        <end position="379"/>
    </location>
</feature>
<evidence type="ECO:0000256" key="3">
    <source>
        <dbReference type="SAM" id="MobiDB-lite"/>
    </source>
</evidence>
<feature type="compositionally biased region" description="Basic residues" evidence="3">
    <location>
        <begin position="26"/>
        <end position="37"/>
    </location>
</feature>
<reference evidence="4" key="1">
    <citation type="submission" date="2021-11" db="EMBL/GenBank/DDBJ databases">
        <authorList>
            <consortium name="Genoscope - CEA"/>
            <person name="William W."/>
        </authorList>
    </citation>
    <scope>NUCLEOTIDE SEQUENCE</scope>
</reference>
<dbReference type="InterPro" id="IPR032675">
    <property type="entry name" value="LRR_dom_sf"/>
</dbReference>
<feature type="region of interest" description="Disordered" evidence="3">
    <location>
        <begin position="268"/>
        <end position="290"/>
    </location>
</feature>
<dbReference type="Proteomes" id="UP000789595">
    <property type="component" value="Unassembled WGS sequence"/>
</dbReference>
<dbReference type="EMBL" id="CAKKNE010000006">
    <property type="protein sequence ID" value="CAH0379550.1"/>
    <property type="molecule type" value="Genomic_DNA"/>
</dbReference>
<sequence length="643" mass="69472">MVLCAAPMESPLVDVGAPLLTPGGSRKQKARRRKKGDRRQQLSPGTGEAAAPPPSDPAPSEDEGLESDLERIIGHTFDKRRLRRELDTAHLDGVREARLCIKEGDDAGALGELLPSLRSLTLDGSHLSSLRDLGTRLQDLNKLSIKKCGLTDLDGLNAFPSLQELDISDNSELTDISDLFHHDTLSVLRARRTALHELTCLEVLGTCAELREVELTDTPLATAFDTKTFETLVRHHAGHIRRLNGSPLDAKHVELDDDALEAAAQALEPVHESSKDSDWETVPGTRGNRRVNSNNVVVVMHSESDSELTKTEDRTFAGAPLAILRRAKKVGEVTTSVCSTLDVARKLDGDLRGSAESDQLLEEWRRDAELHKDSSDDAVRTAAVQKKKRRPILTPVPATPPSQQKKSPVPSPMFSRRQAEQQLGFAPRPQTRRGPRGRKDSCKAPQQAWAARTASPSSDSDECLDRAEIKRRARRTPCSTKKRRPFASPEELVLVDTPSSETAASPARAEPAVSPALGPRPSPALGPRRRRDDADAAPASPALAPAAGAASAAVAAAAAAAAPADPREGAANRLADADVVALLAQPPKHVRHLRTRDGFRRFFTGVPRARMAALLTQAFAGQPPEEAAARREKRLALLADVLS</sequence>
<dbReference type="InterPro" id="IPR001611">
    <property type="entry name" value="Leu-rich_rpt"/>
</dbReference>
<dbReference type="PANTHER" id="PTHR22708:SF0">
    <property type="entry name" value="LEUCINE-RICH REPEAT-CONTAINING PROTEIN 56"/>
    <property type="match status" value="1"/>
</dbReference>
<dbReference type="Gene3D" id="3.80.10.10">
    <property type="entry name" value="Ribonuclease Inhibitor"/>
    <property type="match status" value="1"/>
</dbReference>
<evidence type="ECO:0000256" key="1">
    <source>
        <dbReference type="ARBA" id="ARBA00022614"/>
    </source>
</evidence>
<dbReference type="AlphaFoldDB" id="A0A8J2SSY9"/>
<accession>A0A8J2SSY9</accession>
<dbReference type="InterPro" id="IPR025875">
    <property type="entry name" value="Leu-rich_rpt_4"/>
</dbReference>
<feature type="compositionally biased region" description="Low complexity" evidence="3">
    <location>
        <begin position="536"/>
        <end position="548"/>
    </location>
</feature>